<evidence type="ECO:0000259" key="2">
    <source>
        <dbReference type="Pfam" id="PF09133"/>
    </source>
</evidence>
<dbReference type="eggNOG" id="ENOG502S4QI">
    <property type="taxonomic scope" value="Eukaryota"/>
</dbReference>
<dbReference type="Pfam" id="PF09133">
    <property type="entry name" value="SANTA"/>
    <property type="match status" value="1"/>
</dbReference>
<feature type="domain" description="SANTA" evidence="2">
    <location>
        <begin position="7"/>
        <end position="98"/>
    </location>
</feature>
<dbReference type="AlphaFoldDB" id="A0A022RW96"/>
<dbReference type="PANTHER" id="PTHR35311:SF1">
    <property type="entry name" value="PROTEIN EMBRYO DEFECTIVE 1674"/>
    <property type="match status" value="1"/>
</dbReference>
<proteinExistence type="predicted"/>
<feature type="compositionally biased region" description="Polar residues" evidence="1">
    <location>
        <begin position="173"/>
        <end position="182"/>
    </location>
</feature>
<keyword evidence="4" id="KW-1185">Reference proteome</keyword>
<name>A0A022RW96_ERYGU</name>
<accession>A0A022RW96</accession>
<sequence length="201" mass="22361">MVVFLQVSLHDWWLVKSDSVSHGKELSVGGFNHRESRGIRSFSSAPIIKRHDAVTLETDDGITILLHGNLNRSRTLENGFPREVSDDFLIGFPYYWEEFAAVSVSKGFSCSDACKTPGPADHTTSVPNMDNFDDTMKTNYDDFFHRSGASSARKESSQLRESTETPLKRNKVNAEQSTTGGSNAEVVVRSGPLTRSRTRKT</sequence>
<dbReference type="STRING" id="4155.A0A022RW96"/>
<feature type="compositionally biased region" description="Basic and acidic residues" evidence="1">
    <location>
        <begin position="152"/>
        <end position="167"/>
    </location>
</feature>
<evidence type="ECO:0000313" key="4">
    <source>
        <dbReference type="Proteomes" id="UP000030748"/>
    </source>
</evidence>
<dbReference type="PANTHER" id="PTHR35311">
    <property type="entry name" value="KINETOCHORE-ASSOCIATED PROTEIN KNL-2 HOMOLOG"/>
    <property type="match status" value="1"/>
</dbReference>
<evidence type="ECO:0000313" key="3">
    <source>
        <dbReference type="EMBL" id="EYU44319.1"/>
    </source>
</evidence>
<dbReference type="InterPro" id="IPR053090">
    <property type="entry name" value="Centromere_KNL-2_homolog"/>
</dbReference>
<reference evidence="3 4" key="1">
    <citation type="journal article" date="2013" name="Proc. Natl. Acad. Sci. U.S.A.">
        <title>Fine-scale variation in meiotic recombination in Mimulus inferred from population shotgun sequencing.</title>
        <authorList>
            <person name="Hellsten U."/>
            <person name="Wright K.M."/>
            <person name="Jenkins J."/>
            <person name="Shu S."/>
            <person name="Yuan Y."/>
            <person name="Wessler S.R."/>
            <person name="Schmutz J."/>
            <person name="Willis J.H."/>
            <person name="Rokhsar D.S."/>
        </authorList>
    </citation>
    <scope>NUCLEOTIDE SEQUENCE [LARGE SCALE GENOMIC DNA]</scope>
    <source>
        <strain evidence="4">cv. DUN x IM62</strain>
    </source>
</reference>
<dbReference type="EMBL" id="KI630214">
    <property type="protein sequence ID" value="EYU44319.1"/>
    <property type="molecule type" value="Genomic_DNA"/>
</dbReference>
<protein>
    <recommendedName>
        <fullName evidence="2">SANTA domain-containing protein</fullName>
    </recommendedName>
</protein>
<evidence type="ECO:0000256" key="1">
    <source>
        <dbReference type="SAM" id="MobiDB-lite"/>
    </source>
</evidence>
<feature type="region of interest" description="Disordered" evidence="1">
    <location>
        <begin position="148"/>
        <end position="201"/>
    </location>
</feature>
<dbReference type="Proteomes" id="UP000030748">
    <property type="component" value="Unassembled WGS sequence"/>
</dbReference>
<dbReference type="InterPro" id="IPR015216">
    <property type="entry name" value="SANTA"/>
</dbReference>
<organism evidence="3 4">
    <name type="scientific">Erythranthe guttata</name>
    <name type="common">Yellow monkey flower</name>
    <name type="synonym">Mimulus guttatus</name>
    <dbReference type="NCBI Taxonomy" id="4155"/>
    <lineage>
        <taxon>Eukaryota</taxon>
        <taxon>Viridiplantae</taxon>
        <taxon>Streptophyta</taxon>
        <taxon>Embryophyta</taxon>
        <taxon>Tracheophyta</taxon>
        <taxon>Spermatophyta</taxon>
        <taxon>Magnoliopsida</taxon>
        <taxon>eudicotyledons</taxon>
        <taxon>Gunneridae</taxon>
        <taxon>Pentapetalae</taxon>
        <taxon>asterids</taxon>
        <taxon>lamiids</taxon>
        <taxon>Lamiales</taxon>
        <taxon>Phrymaceae</taxon>
        <taxon>Erythranthe</taxon>
    </lineage>
</organism>
<gene>
    <name evidence="3" type="ORF">MIMGU_mgv1a014081mg</name>
</gene>